<sequence>MTRHMLTQISYEHPDLAKLDVFKPSTANLGCKRVKYAKSPIYGQGLFALEDIKADQVVIEYVGEIRSEIANVREKRYEKKVLEVHTCLD</sequence>
<proteinExistence type="predicted"/>
<dbReference type="WBParaSite" id="JU765_v2.g2905.t1">
    <property type="protein sequence ID" value="JU765_v2.g2905.t1"/>
    <property type="gene ID" value="JU765_v2.g2905"/>
</dbReference>
<dbReference type="Proteomes" id="UP000887576">
    <property type="component" value="Unplaced"/>
</dbReference>
<accession>A0AC34R368</accession>
<protein>
    <submittedName>
        <fullName evidence="2">SET domain-containing protein</fullName>
    </submittedName>
</protein>
<evidence type="ECO:0000313" key="2">
    <source>
        <dbReference type="WBParaSite" id="JU765_v2.g2905.t1"/>
    </source>
</evidence>
<reference evidence="2" key="1">
    <citation type="submission" date="2022-11" db="UniProtKB">
        <authorList>
            <consortium name="WormBaseParasite"/>
        </authorList>
    </citation>
    <scope>IDENTIFICATION</scope>
</reference>
<organism evidence="1 2">
    <name type="scientific">Panagrolaimus sp. JU765</name>
    <dbReference type="NCBI Taxonomy" id="591449"/>
    <lineage>
        <taxon>Eukaryota</taxon>
        <taxon>Metazoa</taxon>
        <taxon>Ecdysozoa</taxon>
        <taxon>Nematoda</taxon>
        <taxon>Chromadorea</taxon>
        <taxon>Rhabditida</taxon>
        <taxon>Tylenchina</taxon>
        <taxon>Panagrolaimomorpha</taxon>
        <taxon>Panagrolaimoidea</taxon>
        <taxon>Panagrolaimidae</taxon>
        <taxon>Panagrolaimus</taxon>
    </lineage>
</organism>
<evidence type="ECO:0000313" key="1">
    <source>
        <dbReference type="Proteomes" id="UP000887576"/>
    </source>
</evidence>
<name>A0AC34R368_9BILA</name>